<dbReference type="RefSeq" id="WP_317562045.1">
    <property type="nucleotide sequence ID" value="NZ_JAWLIP010000008.1"/>
</dbReference>
<reference evidence="6 7" key="1">
    <citation type="submission" date="2023-10" db="EMBL/GenBank/DDBJ databases">
        <authorList>
            <person name="Venkata Ramana C."/>
            <person name="Sasikala C."/>
            <person name="Dhurka M."/>
        </authorList>
    </citation>
    <scope>NUCLEOTIDE SEQUENCE [LARGE SCALE GENOMIC DNA]</scope>
    <source>
        <strain evidence="6 7">KCTC 32151</strain>
    </source>
</reference>
<comment type="caution">
    <text evidence="6">The sequence shown here is derived from an EMBL/GenBank/DDBJ whole genome shotgun (WGS) entry which is preliminary data.</text>
</comment>
<evidence type="ECO:0000259" key="5">
    <source>
        <dbReference type="PROSITE" id="PS50931"/>
    </source>
</evidence>
<dbReference type="SUPFAM" id="SSF46785">
    <property type="entry name" value="Winged helix' DNA-binding domain"/>
    <property type="match status" value="1"/>
</dbReference>
<sequence length="301" mass="33029">MTNIDWNRARAFLATAQAGSLSAAARELGLTQPTLSRQVAQLEADLGVTLFERVGKKLVLTETGESLLEHVRAMGEAALAMCVAASGRAEEVAGRVSISATDTYAAYILPEIMERIRREAPQITIAVISSDSLSDLRRREADIAIRHVRPQEDGLIGRLVCESTAHFYASESWVAAHGHPGAVSGIAPHEFVGYEDAERFAAFLRGVGAEIGAEDFRLVSKNSVVIWELVRRGQGVSLMSREIAERASGIVELFPALEAVRFPVWLVTHRELRTSKRIRLVYDILAQELERITREARKSAG</sequence>
<feature type="domain" description="HTH lysR-type" evidence="5">
    <location>
        <begin position="4"/>
        <end position="61"/>
    </location>
</feature>
<keyword evidence="7" id="KW-1185">Reference proteome</keyword>
<protein>
    <submittedName>
        <fullName evidence="6">LysR family transcriptional regulator</fullName>
    </submittedName>
</protein>
<dbReference type="Pfam" id="PF00126">
    <property type="entry name" value="HTH_1"/>
    <property type="match status" value="1"/>
</dbReference>
<evidence type="ECO:0000256" key="2">
    <source>
        <dbReference type="ARBA" id="ARBA00023015"/>
    </source>
</evidence>
<dbReference type="SUPFAM" id="SSF53850">
    <property type="entry name" value="Periplasmic binding protein-like II"/>
    <property type="match status" value="1"/>
</dbReference>
<evidence type="ECO:0000313" key="7">
    <source>
        <dbReference type="Proteomes" id="UP001185659"/>
    </source>
</evidence>
<dbReference type="PANTHER" id="PTHR30537:SF3">
    <property type="entry name" value="TRANSCRIPTIONAL REGULATORY PROTEIN"/>
    <property type="match status" value="1"/>
</dbReference>
<dbReference type="InterPro" id="IPR005119">
    <property type="entry name" value="LysR_subst-bd"/>
</dbReference>
<dbReference type="InterPro" id="IPR036388">
    <property type="entry name" value="WH-like_DNA-bd_sf"/>
</dbReference>
<dbReference type="InterPro" id="IPR036390">
    <property type="entry name" value="WH_DNA-bd_sf"/>
</dbReference>
<dbReference type="Proteomes" id="UP001185659">
    <property type="component" value="Unassembled WGS sequence"/>
</dbReference>
<dbReference type="Gene3D" id="1.10.10.10">
    <property type="entry name" value="Winged helix-like DNA-binding domain superfamily/Winged helix DNA-binding domain"/>
    <property type="match status" value="1"/>
</dbReference>
<evidence type="ECO:0000256" key="4">
    <source>
        <dbReference type="ARBA" id="ARBA00023163"/>
    </source>
</evidence>
<dbReference type="PROSITE" id="PS50931">
    <property type="entry name" value="HTH_LYSR"/>
    <property type="match status" value="1"/>
</dbReference>
<comment type="similarity">
    <text evidence="1">Belongs to the LysR transcriptional regulatory family.</text>
</comment>
<proteinExistence type="inferred from homology"/>
<keyword evidence="3" id="KW-0238">DNA-binding</keyword>
<dbReference type="EMBL" id="JAWLIP010000008">
    <property type="protein sequence ID" value="MDV6227967.1"/>
    <property type="molecule type" value="Genomic_DNA"/>
</dbReference>
<dbReference type="InterPro" id="IPR000847">
    <property type="entry name" value="LysR_HTH_N"/>
</dbReference>
<keyword evidence="4" id="KW-0804">Transcription</keyword>
<dbReference type="InterPro" id="IPR058163">
    <property type="entry name" value="LysR-type_TF_proteobact-type"/>
</dbReference>
<dbReference type="Gene3D" id="3.40.190.290">
    <property type="match status" value="1"/>
</dbReference>
<dbReference type="PANTHER" id="PTHR30537">
    <property type="entry name" value="HTH-TYPE TRANSCRIPTIONAL REGULATOR"/>
    <property type="match status" value="1"/>
</dbReference>
<name>A0ABU4AP06_9HYPH</name>
<accession>A0ABU4AP06</accession>
<gene>
    <name evidence="6" type="ORF">R2G56_16850</name>
</gene>
<organism evidence="6 7">
    <name type="scientific">Nitratireductor aquimarinus</name>
    <dbReference type="NCBI Taxonomy" id="889300"/>
    <lineage>
        <taxon>Bacteria</taxon>
        <taxon>Pseudomonadati</taxon>
        <taxon>Pseudomonadota</taxon>
        <taxon>Alphaproteobacteria</taxon>
        <taxon>Hyphomicrobiales</taxon>
        <taxon>Phyllobacteriaceae</taxon>
        <taxon>Nitratireductor</taxon>
    </lineage>
</organism>
<evidence type="ECO:0000313" key="6">
    <source>
        <dbReference type="EMBL" id="MDV6227967.1"/>
    </source>
</evidence>
<evidence type="ECO:0000256" key="1">
    <source>
        <dbReference type="ARBA" id="ARBA00009437"/>
    </source>
</evidence>
<dbReference type="PRINTS" id="PR00039">
    <property type="entry name" value="HTHLYSR"/>
</dbReference>
<evidence type="ECO:0000256" key="3">
    <source>
        <dbReference type="ARBA" id="ARBA00023125"/>
    </source>
</evidence>
<dbReference type="Pfam" id="PF03466">
    <property type="entry name" value="LysR_substrate"/>
    <property type="match status" value="1"/>
</dbReference>
<keyword evidence="2" id="KW-0805">Transcription regulation</keyword>